<evidence type="ECO:0000313" key="1">
    <source>
        <dbReference type="EMBL" id="QSS54653.1"/>
    </source>
</evidence>
<organism evidence="1 2">
    <name type="scientific">Ajellomyces capsulatus (strain H88)</name>
    <name type="common">Darling's disease fungus</name>
    <name type="synonym">Histoplasma capsulatum</name>
    <dbReference type="NCBI Taxonomy" id="544711"/>
    <lineage>
        <taxon>Eukaryota</taxon>
        <taxon>Fungi</taxon>
        <taxon>Dikarya</taxon>
        <taxon>Ascomycota</taxon>
        <taxon>Pezizomycotina</taxon>
        <taxon>Eurotiomycetes</taxon>
        <taxon>Eurotiomycetidae</taxon>
        <taxon>Onygenales</taxon>
        <taxon>Ajellomycetaceae</taxon>
        <taxon>Histoplasma</taxon>
    </lineage>
</organism>
<reference evidence="1" key="1">
    <citation type="submission" date="2021-01" db="EMBL/GenBank/DDBJ databases">
        <title>Chromosome-level genome assembly of a human fungal pathogen reveals clustering of transcriptionally co-regulated genes.</title>
        <authorList>
            <person name="Voorhies M."/>
            <person name="Cohen S."/>
            <person name="Shea T.P."/>
            <person name="Petrus S."/>
            <person name="Munoz J.F."/>
            <person name="Poplawski S."/>
            <person name="Goldman W.E."/>
            <person name="Michael T."/>
            <person name="Cuomo C.A."/>
            <person name="Sil A."/>
            <person name="Beyhan S."/>
        </authorList>
    </citation>
    <scope>NUCLEOTIDE SEQUENCE</scope>
    <source>
        <strain evidence="1">H88</strain>
    </source>
</reference>
<protein>
    <submittedName>
        <fullName evidence="1">Uncharacterized protein</fullName>
    </submittedName>
</protein>
<evidence type="ECO:0000313" key="2">
    <source>
        <dbReference type="Proteomes" id="UP000663419"/>
    </source>
</evidence>
<sequence>MANGGLNALNSWPNHEYIAARLFCSTQSILEWESLVSFQFQRSETIRGPIRQKSILTEVCPAS</sequence>
<accession>A0A8A1LPY8</accession>
<dbReference type="EMBL" id="CP069104">
    <property type="protein sequence ID" value="QSS54653.1"/>
    <property type="molecule type" value="Genomic_DNA"/>
</dbReference>
<dbReference type="VEuPathDB" id="FungiDB:I7I53_02284"/>
<gene>
    <name evidence="1" type="ORF">I7I53_02284</name>
</gene>
<dbReference type="Proteomes" id="UP000663419">
    <property type="component" value="Chromosome 3"/>
</dbReference>
<dbReference type="AlphaFoldDB" id="A0A8A1LPY8"/>
<name>A0A8A1LPY8_AJEC8</name>
<proteinExistence type="predicted"/>